<dbReference type="SUPFAM" id="SSF102712">
    <property type="entry name" value="JAB1/MPN domain"/>
    <property type="match status" value="1"/>
</dbReference>
<evidence type="ECO:0000256" key="1">
    <source>
        <dbReference type="ARBA" id="ARBA00022670"/>
    </source>
</evidence>
<keyword evidence="4" id="KW-0862">Zinc</keyword>
<proteinExistence type="predicted"/>
<keyword evidence="9" id="KW-1185">Reference proteome</keyword>
<dbReference type="GO" id="GO:0046872">
    <property type="term" value="F:metal ion binding"/>
    <property type="evidence" value="ECO:0007669"/>
    <property type="project" value="UniProtKB-KW"/>
</dbReference>
<evidence type="ECO:0008006" key="10">
    <source>
        <dbReference type="Google" id="ProtNLM"/>
    </source>
</evidence>
<evidence type="ECO:0000256" key="5">
    <source>
        <dbReference type="ARBA" id="ARBA00023049"/>
    </source>
</evidence>
<dbReference type="InterPro" id="IPR000594">
    <property type="entry name" value="ThiF_NAD_FAD-bd"/>
</dbReference>
<feature type="domain" description="THIF-type NAD/FAD binding fold" evidence="6">
    <location>
        <begin position="347"/>
        <end position="455"/>
    </location>
</feature>
<comment type="caution">
    <text evidence="8">The sequence shown here is derived from an EMBL/GenBank/DDBJ whole genome shotgun (WGS) entry which is preliminary data.</text>
</comment>
<sequence length="736" mass="79770">MTAGVSEASSKLAQAVVGYLTRSVDHPFATLIKADGCELDIEIEPELAQDRVVPIQPVEPLRLVFSPGDVASPLVLSLRADFPVGLVHTVRDRGADGLSLCVWEEAWQDLSRTLTAQVLIERLRDWLSRTASGLLHQDEQGLEPLIPGTAHTLIVPAGEPVGPWHLVGAVEHEERWTICLDTHQRSDSEGLPRFALFSTVLPSQVHGALHARPYDLGGLLKLSDELGGNLFTEMRQWIVAPEQLAHAADHYPLLLVSVPKRRTAEGPDEAVEVWAYQPVGTLADFGECLGLTITHRDNGKVFTGQAMLPRLVKDLSTIELQGWRVVQRLDRSTARAHSAVPERADAQLVAIGAGAIGSNVVMNTARTGIGAWTIIDDDVVLPHNTVRQSYGDAWVGAPKAHALADQVNHLFVEADATATRADVLRMEPHADKLALADLVVDFSASPAVVAHLSDRQDIKRAASIFFSPDGADLVILAEDARRTTRLDEIEAQYFLATATAPGLAGHLDAARIDRIRYANACQDLTRPLPPWQVQTLCGIAAGQLVSLVGSTALTAVIWRLDPDSGGIVPIALPISPVHRHTSVDLRIAVSKSVLTMMADLRAAAAPNETGGVLVGTFDIIRGTVNIVAALPAPPDSRQAPTYFVRGARNLRPIIEGMAAKTAGRLHYVGEWHSHPVHAAARPSRDDETVFAYLSRHLDPTDVPYAMMICGERETWLRVAWQGRVSLEGTMSHTNEQ</sequence>
<evidence type="ECO:0000259" key="7">
    <source>
        <dbReference type="Pfam" id="PF14464"/>
    </source>
</evidence>
<dbReference type="GO" id="GO:0008237">
    <property type="term" value="F:metallopeptidase activity"/>
    <property type="evidence" value="ECO:0007669"/>
    <property type="project" value="UniProtKB-KW"/>
</dbReference>
<evidence type="ECO:0000256" key="3">
    <source>
        <dbReference type="ARBA" id="ARBA00022801"/>
    </source>
</evidence>
<reference evidence="8" key="1">
    <citation type="submission" date="2020-01" db="EMBL/GenBank/DDBJ databases">
        <authorList>
            <person name="Chen W.-M."/>
        </authorList>
    </citation>
    <scope>NUCLEOTIDE SEQUENCE</scope>
    <source>
        <strain evidence="8">CYK-10</strain>
    </source>
</reference>
<dbReference type="Pfam" id="PF14464">
    <property type="entry name" value="Prok-JAB"/>
    <property type="match status" value="1"/>
</dbReference>
<dbReference type="Gene3D" id="3.40.140.10">
    <property type="entry name" value="Cytidine Deaminase, domain 2"/>
    <property type="match status" value="1"/>
</dbReference>
<dbReference type="InterPro" id="IPR028090">
    <property type="entry name" value="JAB_dom_prok"/>
</dbReference>
<dbReference type="GO" id="GO:0006508">
    <property type="term" value="P:proteolysis"/>
    <property type="evidence" value="ECO:0007669"/>
    <property type="project" value="UniProtKB-KW"/>
</dbReference>
<dbReference type="Pfam" id="PF00899">
    <property type="entry name" value="ThiF"/>
    <property type="match status" value="1"/>
</dbReference>
<evidence type="ECO:0000256" key="4">
    <source>
        <dbReference type="ARBA" id="ARBA00022833"/>
    </source>
</evidence>
<dbReference type="AlphaFoldDB" id="A0AAE5BWR2"/>
<gene>
    <name evidence="8" type="ORF">GV832_15740</name>
</gene>
<keyword evidence="1" id="KW-0645">Protease</keyword>
<dbReference type="Pfam" id="PF14457">
    <property type="entry name" value="Prok-E2_A"/>
    <property type="match status" value="1"/>
</dbReference>
<keyword evidence="3" id="KW-0378">Hydrolase</keyword>
<accession>A0AAE5BWR2</accession>
<dbReference type="Gene3D" id="3.40.50.720">
    <property type="entry name" value="NAD(P)-binding Rossmann-like Domain"/>
    <property type="match status" value="1"/>
</dbReference>
<evidence type="ECO:0000313" key="9">
    <source>
        <dbReference type="Proteomes" id="UP001193501"/>
    </source>
</evidence>
<dbReference type="GO" id="GO:0008641">
    <property type="term" value="F:ubiquitin-like modifier activating enzyme activity"/>
    <property type="evidence" value="ECO:0007669"/>
    <property type="project" value="InterPro"/>
</dbReference>
<name>A0AAE5BWR2_9RHOB</name>
<dbReference type="InterPro" id="IPR032865">
    <property type="entry name" value="Prok-E2_A"/>
</dbReference>
<keyword evidence="2" id="KW-0479">Metal-binding</keyword>
<dbReference type="Proteomes" id="UP001193501">
    <property type="component" value="Unassembled WGS sequence"/>
</dbReference>
<keyword evidence="5" id="KW-0482">Metalloprotease</keyword>
<protein>
    <recommendedName>
        <fullName evidence="10">Thiamine biosynthesis protein ThiF</fullName>
    </recommendedName>
</protein>
<feature type="domain" description="JAB" evidence="7">
    <location>
        <begin position="591"/>
        <end position="710"/>
    </location>
</feature>
<dbReference type="SUPFAM" id="SSF69572">
    <property type="entry name" value="Activating enzymes of the ubiquitin-like proteins"/>
    <property type="match status" value="1"/>
</dbReference>
<organism evidence="8 9">
    <name type="scientific">Stagnihabitans tardus</name>
    <dbReference type="NCBI Taxonomy" id="2699202"/>
    <lineage>
        <taxon>Bacteria</taxon>
        <taxon>Pseudomonadati</taxon>
        <taxon>Pseudomonadota</taxon>
        <taxon>Alphaproteobacteria</taxon>
        <taxon>Rhodobacterales</taxon>
        <taxon>Paracoccaceae</taxon>
        <taxon>Stagnihabitans</taxon>
    </lineage>
</organism>
<evidence type="ECO:0000256" key="2">
    <source>
        <dbReference type="ARBA" id="ARBA00022723"/>
    </source>
</evidence>
<dbReference type="InterPro" id="IPR035985">
    <property type="entry name" value="Ubiquitin-activating_enz"/>
</dbReference>
<dbReference type="RefSeq" id="WP_168775845.1">
    <property type="nucleotide sequence ID" value="NZ_JAABNR010000016.1"/>
</dbReference>
<evidence type="ECO:0000259" key="6">
    <source>
        <dbReference type="Pfam" id="PF00899"/>
    </source>
</evidence>
<dbReference type="EMBL" id="JAABNR010000016">
    <property type="protein sequence ID" value="NBZ89044.1"/>
    <property type="molecule type" value="Genomic_DNA"/>
</dbReference>
<evidence type="ECO:0000313" key="8">
    <source>
        <dbReference type="EMBL" id="NBZ89044.1"/>
    </source>
</evidence>